<dbReference type="EMBL" id="CAJPEX010000789">
    <property type="protein sequence ID" value="CAG0917220.1"/>
    <property type="molecule type" value="Genomic_DNA"/>
</dbReference>
<feature type="transmembrane region" description="Helical" evidence="1">
    <location>
        <begin position="217"/>
        <end position="240"/>
    </location>
</feature>
<accession>A0A7R9BN64</accession>
<dbReference type="EMBL" id="OA882826">
    <property type="protein sequence ID" value="CAD7277068.1"/>
    <property type="molecule type" value="Genomic_DNA"/>
</dbReference>
<keyword evidence="3" id="KW-1185">Reference proteome</keyword>
<reference evidence="2" key="1">
    <citation type="submission" date="2020-11" db="EMBL/GenBank/DDBJ databases">
        <authorList>
            <person name="Tran Van P."/>
        </authorList>
    </citation>
    <scope>NUCLEOTIDE SEQUENCE</scope>
</reference>
<dbReference type="AlphaFoldDB" id="A0A7R9BN64"/>
<proteinExistence type="predicted"/>
<feature type="transmembrane region" description="Helical" evidence="1">
    <location>
        <begin position="110"/>
        <end position="128"/>
    </location>
</feature>
<feature type="transmembrane region" description="Helical" evidence="1">
    <location>
        <begin position="134"/>
        <end position="153"/>
    </location>
</feature>
<feature type="transmembrane region" description="Helical" evidence="1">
    <location>
        <begin position="21"/>
        <end position="50"/>
    </location>
</feature>
<dbReference type="Proteomes" id="UP000678499">
    <property type="component" value="Unassembled WGS sequence"/>
</dbReference>
<feature type="transmembrane region" description="Helical" evidence="1">
    <location>
        <begin position="165"/>
        <end position="187"/>
    </location>
</feature>
<keyword evidence="1" id="KW-0472">Membrane</keyword>
<gene>
    <name evidence="2" type="ORF">NMOB1V02_LOCUS4810</name>
</gene>
<organism evidence="2">
    <name type="scientific">Notodromas monacha</name>
    <dbReference type="NCBI Taxonomy" id="399045"/>
    <lineage>
        <taxon>Eukaryota</taxon>
        <taxon>Metazoa</taxon>
        <taxon>Ecdysozoa</taxon>
        <taxon>Arthropoda</taxon>
        <taxon>Crustacea</taxon>
        <taxon>Oligostraca</taxon>
        <taxon>Ostracoda</taxon>
        <taxon>Podocopa</taxon>
        <taxon>Podocopida</taxon>
        <taxon>Cypridocopina</taxon>
        <taxon>Cypridoidea</taxon>
        <taxon>Cyprididae</taxon>
        <taxon>Notodromas</taxon>
    </lineage>
</organism>
<evidence type="ECO:0000313" key="2">
    <source>
        <dbReference type="EMBL" id="CAD7277068.1"/>
    </source>
</evidence>
<name>A0A7R9BN64_9CRUS</name>
<keyword evidence="1" id="KW-1133">Transmembrane helix</keyword>
<evidence type="ECO:0000313" key="3">
    <source>
        <dbReference type="Proteomes" id="UP000678499"/>
    </source>
</evidence>
<feature type="transmembrane region" description="Helical" evidence="1">
    <location>
        <begin position="70"/>
        <end position="89"/>
    </location>
</feature>
<protein>
    <submittedName>
        <fullName evidence="2">Uncharacterized protein</fullName>
    </submittedName>
</protein>
<sequence>MWARKKKLVACDRYGFLSHCQLLACCPVSYDVVGSLGLLAASAWYAILVANEERLMGFKFHLPVEGFEQHPFFMIWNMGLILWAGMTLMRTANFMRSEFLTTFQQQLFHLPGLIGLTVMGIEFTWALVPQLDPWICLLWLLPMIALLVVQTSYNRNQFSVSRIKNVLPIISEVLVIMYSMVLCILGFGRKRPLTSVSTLVLLAAHQMQKNKMENTNFLGVMLCLSLSNVLYAIALSSGAYDSFSDKLFWDSLLDWDKLIDALNP</sequence>
<keyword evidence="1" id="KW-0812">Transmembrane</keyword>
<evidence type="ECO:0000256" key="1">
    <source>
        <dbReference type="SAM" id="Phobius"/>
    </source>
</evidence>